<dbReference type="InterPro" id="IPR017853">
    <property type="entry name" value="GH"/>
</dbReference>
<dbReference type="AlphaFoldDB" id="A0A934VIK1"/>
<dbReference type="EMBL" id="JAENIO010000042">
    <property type="protein sequence ID" value="MBK1835158.1"/>
    <property type="molecule type" value="Genomic_DNA"/>
</dbReference>
<gene>
    <name evidence="1" type="ORF">JIN78_13900</name>
</gene>
<name>A0A934VIK1_9BACT</name>
<organism evidence="1 2">
    <name type="scientific">Roseibacillus ishigakijimensis</name>
    <dbReference type="NCBI Taxonomy" id="454146"/>
    <lineage>
        <taxon>Bacteria</taxon>
        <taxon>Pseudomonadati</taxon>
        <taxon>Verrucomicrobiota</taxon>
        <taxon>Verrucomicrobiia</taxon>
        <taxon>Verrucomicrobiales</taxon>
        <taxon>Verrucomicrobiaceae</taxon>
        <taxon>Roseibacillus</taxon>
    </lineage>
</organism>
<proteinExistence type="predicted"/>
<accession>A0A934VIK1</accession>
<reference evidence="1" key="1">
    <citation type="submission" date="2021-01" db="EMBL/GenBank/DDBJ databases">
        <title>Modified the classification status of verrucomicrobia.</title>
        <authorList>
            <person name="Feng X."/>
        </authorList>
    </citation>
    <scope>NUCLEOTIDE SEQUENCE</scope>
    <source>
        <strain evidence="1">KCTC 12986</strain>
    </source>
</reference>
<evidence type="ECO:0000313" key="2">
    <source>
        <dbReference type="Proteomes" id="UP000604083"/>
    </source>
</evidence>
<keyword evidence="2" id="KW-1185">Reference proteome</keyword>
<dbReference type="SUPFAM" id="SSF51445">
    <property type="entry name" value="(Trans)glycosidases"/>
    <property type="match status" value="1"/>
</dbReference>
<sequence>MNLFLLDGIGPFFRALDHSRINWSKIPFAHLPLSGAEGEWFWRRLETDFRTVAARAKELGYNAITLDDLAHLTPHPWHSEEMNERLEFFAEKFSRLFAILEKHDLQAWVTADVISLSPEAAIRVGKDFDARTSFFYDLFNRFCQRHPSVKGLILRIGESDGLDVRDELRSNLHIRSAKEVNKFLRGLLTHAEEQQKDIILRTWTVGAHRIGDLIWHRGRLSEALNGIESERFILSMKPAESDFFRHLPINKAFFRYQGPKILELQARREYEGAGEFPSWIGPECEDLRDELIHAENMRGISVWCQTGGWHRFKRLTFLDKDALWAEVNTRSAIDIFRHGLSANQSVAKQVGPERAAAATELLEHTRHIILNLYYIPEFARLKLFFRRVRIPPLLHIYWDSLYIHAPIRKILRHFVSDQEAALHESEGALHRFPRVIELAQEAGWPEEDLRFMRDTCALIHLARTYYFSTYNKELVKEIKAAKRAYKEAWPSEGRARYRIKTDFAPSALKGRTLVLMSKLLLRRQRGYRRVMDHFFTLNLLSFLYRLFRNRSQEALPKTMRDSAMGLDSVFK</sequence>
<evidence type="ECO:0000313" key="1">
    <source>
        <dbReference type="EMBL" id="MBK1835158.1"/>
    </source>
</evidence>
<protein>
    <submittedName>
        <fullName evidence="1">Uncharacterized protein</fullName>
    </submittedName>
</protein>
<comment type="caution">
    <text evidence="1">The sequence shown here is derived from an EMBL/GenBank/DDBJ whole genome shotgun (WGS) entry which is preliminary data.</text>
</comment>
<dbReference type="RefSeq" id="WP_200392591.1">
    <property type="nucleotide sequence ID" value="NZ_JAENIO010000042.1"/>
</dbReference>
<dbReference type="Proteomes" id="UP000604083">
    <property type="component" value="Unassembled WGS sequence"/>
</dbReference>